<accession>A0A224Y484</accession>
<proteinExistence type="predicted"/>
<dbReference type="EMBL" id="GFTR01000514">
    <property type="protein sequence ID" value="JAW15912.1"/>
    <property type="molecule type" value="Transcribed_RNA"/>
</dbReference>
<sequence length="74" mass="8245">MQIVLSLEIEVLLQVLSLFTLLHGWPDLCLTSSSKLIRSNTTTAFIFNLLISSGQSDFELMVSLPFIFNLLISA</sequence>
<dbReference type="AlphaFoldDB" id="A0A224Y484"/>
<protein>
    <submittedName>
        <fullName evidence="1">Putative secreted protein</fullName>
    </submittedName>
</protein>
<organism evidence="1">
    <name type="scientific">Panstrongylus lignarius</name>
    <dbReference type="NCBI Taxonomy" id="156445"/>
    <lineage>
        <taxon>Eukaryota</taxon>
        <taxon>Metazoa</taxon>
        <taxon>Ecdysozoa</taxon>
        <taxon>Arthropoda</taxon>
        <taxon>Hexapoda</taxon>
        <taxon>Insecta</taxon>
        <taxon>Pterygota</taxon>
        <taxon>Neoptera</taxon>
        <taxon>Paraneoptera</taxon>
        <taxon>Hemiptera</taxon>
        <taxon>Heteroptera</taxon>
        <taxon>Panheteroptera</taxon>
        <taxon>Cimicomorpha</taxon>
        <taxon>Reduviidae</taxon>
        <taxon>Triatominae</taxon>
        <taxon>Panstrongylus</taxon>
    </lineage>
</organism>
<evidence type="ECO:0000313" key="1">
    <source>
        <dbReference type="EMBL" id="JAW15912.1"/>
    </source>
</evidence>
<name>A0A224Y484_9HEMI</name>
<reference evidence="1" key="1">
    <citation type="journal article" date="2018" name="PLoS Negl. Trop. Dis.">
        <title>An insight into the salivary gland and fat body transcriptome of Panstrongylus lignarius (Hemiptera: Heteroptera), the main vector of Chagas disease in Peru.</title>
        <authorList>
            <person name="Nevoa J.C."/>
            <person name="Mendes M.T."/>
            <person name="da Silva M.V."/>
            <person name="Soares S.C."/>
            <person name="Oliveira C.J.F."/>
            <person name="Ribeiro J.M.C."/>
        </authorList>
    </citation>
    <scope>NUCLEOTIDE SEQUENCE</scope>
</reference>